<evidence type="ECO:0000313" key="1">
    <source>
        <dbReference type="EMBL" id="VFR61558.1"/>
    </source>
</evidence>
<gene>
    <name evidence="1" type="ORF">DAR2_1074</name>
    <name evidence="2" type="ORF">DAR3_1071</name>
</gene>
<dbReference type="EMBL" id="CAADIL010000003">
    <property type="protein sequence ID" value="VFR61558.1"/>
    <property type="molecule type" value="Genomic_DNA"/>
</dbReference>
<dbReference type="AlphaFoldDB" id="A0A484SG14"/>
<protein>
    <submittedName>
        <fullName evidence="1">Uncharacterized protein</fullName>
    </submittedName>
</protein>
<name>A0A484SG14_9ZZZZ</name>
<proteinExistence type="predicted"/>
<sequence>MPHQNVTLHSLLLQLANNIRDLCQRRIDKDRPLSLLNLELVIAYLLREHGLEPDFDRQFGACINAMSQDDAVGQTLVFDRYHGGLRMRPIEALSLLDSDVQAYEMVLFDGGNTCGDRWKHVFFPRQRVHCFLCENL</sequence>
<organism evidence="1">
    <name type="scientific">plant metagenome</name>
    <dbReference type="NCBI Taxonomy" id="1297885"/>
    <lineage>
        <taxon>unclassified sequences</taxon>
        <taxon>metagenomes</taxon>
        <taxon>organismal metagenomes</taxon>
    </lineage>
</organism>
<reference evidence="1" key="1">
    <citation type="submission" date="2019-03" db="EMBL/GenBank/DDBJ databases">
        <authorList>
            <person name="Danneels B."/>
        </authorList>
    </citation>
    <scope>NUCLEOTIDE SEQUENCE</scope>
</reference>
<accession>A0A484SG14</accession>
<evidence type="ECO:0000313" key="2">
    <source>
        <dbReference type="EMBL" id="VFR87918.1"/>
    </source>
</evidence>
<dbReference type="EMBL" id="CAADIJ010000028">
    <property type="protein sequence ID" value="VFR87918.1"/>
    <property type="molecule type" value="Genomic_DNA"/>
</dbReference>